<evidence type="ECO:0000259" key="12">
    <source>
        <dbReference type="PROSITE" id="PS51674"/>
    </source>
</evidence>
<dbReference type="GO" id="GO:0005737">
    <property type="term" value="C:cytoplasm"/>
    <property type="evidence" value="ECO:0007669"/>
    <property type="project" value="UniProtKB-SubCell"/>
</dbReference>
<dbReference type="GO" id="GO:0035731">
    <property type="term" value="F:dinitrosyl-iron complex binding"/>
    <property type="evidence" value="ECO:0007669"/>
    <property type="project" value="UniProtKB-UniRule"/>
</dbReference>
<evidence type="ECO:0000256" key="6">
    <source>
        <dbReference type="ARBA" id="ARBA00023014"/>
    </source>
</evidence>
<keyword evidence="11" id="KW-0963">Cytoplasm</keyword>
<feature type="binding site" evidence="11">
    <location>
        <position position="53"/>
    </location>
    <ligand>
        <name>[4Fe-4S] cluster</name>
        <dbReference type="ChEBI" id="CHEBI:49883"/>
    </ligand>
</feature>
<dbReference type="GO" id="GO:0045892">
    <property type="term" value="P:negative regulation of DNA-templated transcription"/>
    <property type="evidence" value="ECO:0007669"/>
    <property type="project" value="TreeGrafter"/>
</dbReference>
<dbReference type="AlphaFoldDB" id="A0A543KLA7"/>
<evidence type="ECO:0000313" key="14">
    <source>
        <dbReference type="Proteomes" id="UP000315133"/>
    </source>
</evidence>
<feature type="binding site" evidence="11">
    <location>
        <position position="59"/>
    </location>
    <ligand>
        <name>[4Fe-4S] cluster</name>
        <dbReference type="ChEBI" id="CHEBI:49883"/>
    </ligand>
</feature>
<protein>
    <recommendedName>
        <fullName evidence="11">Transcriptional regulator WhiB</fullName>
    </recommendedName>
</protein>
<dbReference type="HAMAP" id="MF_01479">
    <property type="entry name" value="WhiB"/>
    <property type="match status" value="1"/>
</dbReference>
<dbReference type="GO" id="GO:0045454">
    <property type="term" value="P:cell redox homeostasis"/>
    <property type="evidence" value="ECO:0007669"/>
    <property type="project" value="TreeGrafter"/>
</dbReference>
<evidence type="ECO:0000256" key="7">
    <source>
        <dbReference type="ARBA" id="ARBA00023015"/>
    </source>
</evidence>
<comment type="function">
    <text evidence="11">Acts as a transcriptional regulator. Probably redox-responsive. The apo- but not holo-form probably binds DNA.</text>
</comment>
<keyword evidence="8 11" id="KW-0238">DNA-binding</keyword>
<comment type="caution">
    <text evidence="13">The sequence shown here is derived from an EMBL/GenBank/DDBJ whole genome shotgun (WGS) entry which is preliminary data.</text>
</comment>
<keyword evidence="3 11" id="KW-0004">4Fe-4S</keyword>
<evidence type="ECO:0000256" key="5">
    <source>
        <dbReference type="ARBA" id="ARBA00023004"/>
    </source>
</evidence>
<keyword evidence="10 11" id="KW-0804">Transcription</keyword>
<evidence type="ECO:0000256" key="10">
    <source>
        <dbReference type="ARBA" id="ARBA00023163"/>
    </source>
</evidence>
<keyword evidence="5 11" id="KW-0408">Iron</keyword>
<dbReference type="RefSeq" id="WP_141817575.1">
    <property type="nucleotide sequence ID" value="NZ_BAAAIL010000003.1"/>
</dbReference>
<dbReference type="EMBL" id="VFPU01000001">
    <property type="protein sequence ID" value="TQM95879.1"/>
    <property type="molecule type" value="Genomic_DNA"/>
</dbReference>
<dbReference type="PROSITE" id="PS51674">
    <property type="entry name" value="4FE4S_WBL"/>
    <property type="match status" value="1"/>
</dbReference>
<proteinExistence type="inferred from homology"/>
<keyword evidence="6 11" id="KW-0411">Iron-sulfur</keyword>
<dbReference type="InterPro" id="IPR003482">
    <property type="entry name" value="Whib"/>
</dbReference>
<evidence type="ECO:0000256" key="9">
    <source>
        <dbReference type="ARBA" id="ARBA00023157"/>
    </source>
</evidence>
<name>A0A543KLA7_9MICO</name>
<dbReference type="GO" id="GO:0003677">
    <property type="term" value="F:DNA binding"/>
    <property type="evidence" value="ECO:0007669"/>
    <property type="project" value="UniProtKB-UniRule"/>
</dbReference>
<comment type="subcellular location">
    <subcellularLocation>
        <location evidence="1 11">Cytoplasm</location>
    </subcellularLocation>
</comment>
<dbReference type="PANTHER" id="PTHR38839">
    <property type="entry name" value="TRANSCRIPTIONAL REGULATOR WHID-RELATED"/>
    <property type="match status" value="1"/>
</dbReference>
<comment type="similarity">
    <text evidence="2 11">Belongs to the WhiB family.</text>
</comment>
<evidence type="ECO:0000256" key="8">
    <source>
        <dbReference type="ARBA" id="ARBA00023125"/>
    </source>
</evidence>
<dbReference type="OrthoDB" id="4954884at2"/>
<accession>A0A543KLA7</accession>
<organism evidence="13 14">
    <name type="scientific">Ornithinimicrobium humiphilum</name>
    <dbReference type="NCBI Taxonomy" id="125288"/>
    <lineage>
        <taxon>Bacteria</taxon>
        <taxon>Bacillati</taxon>
        <taxon>Actinomycetota</taxon>
        <taxon>Actinomycetes</taxon>
        <taxon>Micrococcales</taxon>
        <taxon>Ornithinimicrobiaceae</taxon>
        <taxon>Ornithinimicrobium</taxon>
    </lineage>
</organism>
<feature type="binding site" evidence="11">
    <location>
        <position position="50"/>
    </location>
    <ligand>
        <name>[4Fe-4S] cluster</name>
        <dbReference type="ChEBI" id="CHEBI:49883"/>
    </ligand>
</feature>
<feature type="domain" description="4Fe-4S Wbl-type" evidence="12">
    <location>
        <begin position="19"/>
        <end position="83"/>
    </location>
</feature>
<evidence type="ECO:0000256" key="1">
    <source>
        <dbReference type="ARBA" id="ARBA00004496"/>
    </source>
</evidence>
<keyword evidence="7 11" id="KW-0805">Transcription regulation</keyword>
<gene>
    <name evidence="11" type="primary">whiB</name>
    <name evidence="13" type="ORF">FB476_0729</name>
</gene>
<comment type="PTM">
    <text evidence="11">Upon Fe-S cluster removal intramolecular disulfide bonds are formed.</text>
</comment>
<evidence type="ECO:0000256" key="3">
    <source>
        <dbReference type="ARBA" id="ARBA00022485"/>
    </source>
</evidence>
<evidence type="ECO:0000313" key="13">
    <source>
        <dbReference type="EMBL" id="TQM95879.1"/>
    </source>
</evidence>
<dbReference type="GO" id="GO:0047134">
    <property type="term" value="F:protein-disulfide reductase [NAD(P)H] activity"/>
    <property type="evidence" value="ECO:0007669"/>
    <property type="project" value="TreeGrafter"/>
</dbReference>
<keyword evidence="9 11" id="KW-1015">Disulfide bond</keyword>
<evidence type="ECO:0000256" key="4">
    <source>
        <dbReference type="ARBA" id="ARBA00022723"/>
    </source>
</evidence>
<dbReference type="Proteomes" id="UP000315133">
    <property type="component" value="Unassembled WGS sequence"/>
</dbReference>
<feature type="binding site" evidence="11">
    <location>
        <position position="20"/>
    </location>
    <ligand>
        <name>[4Fe-4S] cluster</name>
        <dbReference type="ChEBI" id="CHEBI:49883"/>
    </ligand>
</feature>
<evidence type="ECO:0000256" key="11">
    <source>
        <dbReference type="HAMAP-Rule" id="MF_01479"/>
    </source>
</evidence>
<comment type="PTM">
    <text evidence="11">The Fe-S cluster can be nitrosylated by nitric oxide (NO).</text>
</comment>
<dbReference type="GO" id="GO:0051539">
    <property type="term" value="F:4 iron, 4 sulfur cluster binding"/>
    <property type="evidence" value="ECO:0007669"/>
    <property type="project" value="UniProtKB-UniRule"/>
</dbReference>
<reference evidence="13 14" key="1">
    <citation type="submission" date="2019-06" db="EMBL/GenBank/DDBJ databases">
        <title>Sequencing the genomes of 1000 actinobacteria strains.</title>
        <authorList>
            <person name="Klenk H.-P."/>
        </authorList>
    </citation>
    <scope>NUCLEOTIDE SEQUENCE [LARGE SCALE GENOMIC DNA]</scope>
    <source>
        <strain evidence="13 14">DSM 12362</strain>
    </source>
</reference>
<comment type="cofactor">
    <cofactor evidence="11">
        <name>[4Fe-4S] cluster</name>
        <dbReference type="ChEBI" id="CHEBI:49883"/>
    </cofactor>
    <text evidence="11">Binds 1 [4Fe-4S] cluster per subunit. Following nitrosylation of the [4Fe-4S] cluster binds 1 [4Fe-8(NO)] cluster per subunit.</text>
</comment>
<sequence>MSDPRVPVAALWEWQFRGLCRTTSPDTFFHPEGERGPSRARREARAKAICEQCPVVVECGEHALATQEPYGVWGGMTEEERQAIYREREAARPA</sequence>
<dbReference type="GO" id="GO:0046872">
    <property type="term" value="F:metal ion binding"/>
    <property type="evidence" value="ECO:0007669"/>
    <property type="project" value="UniProtKB-KW"/>
</dbReference>
<keyword evidence="4 11" id="KW-0479">Metal-binding</keyword>
<keyword evidence="14" id="KW-1185">Reference proteome</keyword>
<dbReference type="Pfam" id="PF02467">
    <property type="entry name" value="Whib"/>
    <property type="match status" value="1"/>
</dbReference>
<dbReference type="InterPro" id="IPR034768">
    <property type="entry name" value="4FE4S_WBL"/>
</dbReference>
<evidence type="ECO:0000256" key="2">
    <source>
        <dbReference type="ARBA" id="ARBA00006597"/>
    </source>
</evidence>